<dbReference type="GO" id="GO:0005886">
    <property type="term" value="C:plasma membrane"/>
    <property type="evidence" value="ECO:0007669"/>
    <property type="project" value="UniProtKB-SubCell"/>
</dbReference>
<feature type="transmembrane region" description="Helical" evidence="7">
    <location>
        <begin position="12"/>
        <end position="30"/>
    </location>
</feature>
<accession>A0A0D1CT83</accession>
<comment type="function">
    <text evidence="7">Part of the tripartite ATP-independent periplasmic (TRAP) transport system.</text>
</comment>
<comment type="caution">
    <text evidence="9">The sequence shown here is derived from an EMBL/GenBank/DDBJ whole genome shotgun (WGS) entry which is preliminary data.</text>
</comment>
<evidence type="ECO:0000256" key="3">
    <source>
        <dbReference type="ARBA" id="ARBA00022475"/>
    </source>
</evidence>
<keyword evidence="4 7" id="KW-0812">Transmembrane</keyword>
<evidence type="ECO:0000256" key="6">
    <source>
        <dbReference type="ARBA" id="ARBA00023136"/>
    </source>
</evidence>
<dbReference type="EMBL" id="JYFE01000007">
    <property type="protein sequence ID" value="KIT17977.1"/>
    <property type="molecule type" value="Genomic_DNA"/>
</dbReference>
<comment type="similarity">
    <text evidence="7">Belongs to the TRAP transporter small permease family.</text>
</comment>
<comment type="subunit">
    <text evidence="7">The complex comprises the extracytoplasmic solute receptor protein and the two transmembrane proteins.</text>
</comment>
<dbReference type="GO" id="GO:0022857">
    <property type="term" value="F:transmembrane transporter activity"/>
    <property type="evidence" value="ECO:0007669"/>
    <property type="project" value="UniProtKB-UniRule"/>
</dbReference>
<evidence type="ECO:0000256" key="5">
    <source>
        <dbReference type="ARBA" id="ARBA00022989"/>
    </source>
</evidence>
<keyword evidence="5 7" id="KW-1133">Transmembrane helix</keyword>
<dbReference type="InterPro" id="IPR055348">
    <property type="entry name" value="DctQ"/>
</dbReference>
<comment type="subcellular location">
    <subcellularLocation>
        <location evidence="7">Cell inner membrane</location>
        <topology evidence="7">Multi-pass membrane protein</topology>
    </subcellularLocation>
    <subcellularLocation>
        <location evidence="1">Cell membrane</location>
        <topology evidence="1">Multi-pass membrane protein</topology>
    </subcellularLocation>
</comment>
<keyword evidence="10" id="KW-1185">Reference proteome</keyword>
<feature type="transmembrane region" description="Helical" evidence="7">
    <location>
        <begin position="88"/>
        <end position="107"/>
    </location>
</feature>
<protein>
    <recommendedName>
        <fullName evidence="7">TRAP transporter small permease protein</fullName>
    </recommendedName>
</protein>
<dbReference type="RefSeq" id="WP_043917132.1">
    <property type="nucleotide sequence ID" value="NZ_FZPF01000005.1"/>
</dbReference>
<dbReference type="OrthoDB" id="6160477at2"/>
<gene>
    <name evidence="9" type="ORF">jaqu_02650</name>
</gene>
<dbReference type="Pfam" id="PF04290">
    <property type="entry name" value="DctQ"/>
    <property type="match status" value="1"/>
</dbReference>
<evidence type="ECO:0000313" key="9">
    <source>
        <dbReference type="EMBL" id="KIT17977.1"/>
    </source>
</evidence>
<keyword evidence="6 7" id="KW-0472">Membrane</keyword>
<dbReference type="PATRIC" id="fig|935700.4.peg.289"/>
<evidence type="ECO:0000259" key="8">
    <source>
        <dbReference type="Pfam" id="PF04290"/>
    </source>
</evidence>
<evidence type="ECO:0000256" key="7">
    <source>
        <dbReference type="RuleBase" id="RU369079"/>
    </source>
</evidence>
<organism evidence="9 10">
    <name type="scientific">Jannaschia aquimarina</name>
    <dbReference type="NCBI Taxonomy" id="935700"/>
    <lineage>
        <taxon>Bacteria</taxon>
        <taxon>Pseudomonadati</taxon>
        <taxon>Pseudomonadota</taxon>
        <taxon>Alphaproteobacteria</taxon>
        <taxon>Rhodobacterales</taxon>
        <taxon>Roseobacteraceae</taxon>
        <taxon>Jannaschia</taxon>
    </lineage>
</organism>
<feature type="transmembrane region" description="Helical" evidence="7">
    <location>
        <begin position="141"/>
        <end position="161"/>
    </location>
</feature>
<keyword evidence="2 7" id="KW-0813">Transport</keyword>
<sequence length="185" mass="19565">MAGAVLSKLRAANRAVALLVGLGLLATAMLTLLDIGLRQVGASFGGTDEISGYAMAIASGWAMGFALCELAHVRIDVLRTRLAARGRALLDILSMASLSGVLAAIAWRCWPVVERSLTNGSRANTPLETPLAWVQVPWMLGWLWFALTAWIVTVCALVLILRGDLEAAERAAGTVSEVDAAEVHS</sequence>
<evidence type="ECO:0000256" key="4">
    <source>
        <dbReference type="ARBA" id="ARBA00022692"/>
    </source>
</evidence>
<keyword evidence="3" id="KW-1003">Cell membrane</keyword>
<dbReference type="STRING" id="935700.jaqu_02650"/>
<proteinExistence type="inferred from homology"/>
<reference evidence="9 10" key="1">
    <citation type="submission" date="2015-02" db="EMBL/GenBank/DDBJ databases">
        <title>Genome Sequence of Jannaschia aquimarina DSM28248, a member of the Roseobacter clade.</title>
        <authorList>
            <person name="Voget S."/>
            <person name="Daniel R."/>
        </authorList>
    </citation>
    <scope>NUCLEOTIDE SEQUENCE [LARGE SCALE GENOMIC DNA]</scope>
    <source>
        <strain evidence="9 10">GSW-M26</strain>
    </source>
</reference>
<feature type="transmembrane region" description="Helical" evidence="7">
    <location>
        <begin position="50"/>
        <end position="68"/>
    </location>
</feature>
<dbReference type="AlphaFoldDB" id="A0A0D1CT83"/>
<evidence type="ECO:0000256" key="1">
    <source>
        <dbReference type="ARBA" id="ARBA00004651"/>
    </source>
</evidence>
<dbReference type="Proteomes" id="UP000032232">
    <property type="component" value="Unassembled WGS sequence"/>
</dbReference>
<evidence type="ECO:0000313" key="10">
    <source>
        <dbReference type="Proteomes" id="UP000032232"/>
    </source>
</evidence>
<keyword evidence="7" id="KW-0997">Cell inner membrane</keyword>
<evidence type="ECO:0000256" key="2">
    <source>
        <dbReference type="ARBA" id="ARBA00022448"/>
    </source>
</evidence>
<name>A0A0D1CT83_9RHOB</name>
<feature type="domain" description="Tripartite ATP-independent periplasmic transporters DctQ component" evidence="8">
    <location>
        <begin position="28"/>
        <end position="150"/>
    </location>
</feature>